<dbReference type="InterPro" id="IPR006597">
    <property type="entry name" value="Sel1-like"/>
</dbReference>
<name>A0A975MQ17_9GAMM</name>
<evidence type="ECO:0000313" key="2">
    <source>
        <dbReference type="Proteomes" id="UP000676649"/>
    </source>
</evidence>
<dbReference type="AlphaFoldDB" id="A0A975MQ17"/>
<proteinExistence type="predicted"/>
<protein>
    <submittedName>
        <fullName evidence="1">Sel1 repeat family protein</fullName>
    </submittedName>
</protein>
<dbReference type="InterPro" id="IPR011990">
    <property type="entry name" value="TPR-like_helical_dom_sf"/>
</dbReference>
<dbReference type="KEGG" id="mpad:KEF85_04190"/>
<reference evidence="1" key="1">
    <citation type="submission" date="2021-04" db="EMBL/GenBank/DDBJ databases">
        <title>Draft genome sequence data of methanotrophic Methylovulum sp. strain S1L and Methylomonas sp. strain S2AM isolated from boreal lake water columns.</title>
        <authorList>
            <person name="Rissanen A.J."/>
            <person name="Mangayil R."/>
            <person name="Svenning M.M."/>
            <person name="Khanongnuch R."/>
        </authorList>
    </citation>
    <scope>NUCLEOTIDE SEQUENCE</scope>
    <source>
        <strain evidence="1">S2AM</strain>
    </source>
</reference>
<keyword evidence="2" id="KW-1185">Reference proteome</keyword>
<dbReference type="Gene3D" id="1.25.40.10">
    <property type="entry name" value="Tetratricopeptide repeat domain"/>
    <property type="match status" value="1"/>
</dbReference>
<gene>
    <name evidence="1" type="ORF">KEF85_04190</name>
</gene>
<dbReference type="Pfam" id="PF08238">
    <property type="entry name" value="Sel1"/>
    <property type="match status" value="6"/>
</dbReference>
<dbReference type="Proteomes" id="UP000676649">
    <property type="component" value="Chromosome"/>
</dbReference>
<evidence type="ECO:0000313" key="1">
    <source>
        <dbReference type="EMBL" id="QWF71684.1"/>
    </source>
</evidence>
<dbReference type="SMART" id="SM00671">
    <property type="entry name" value="SEL1"/>
    <property type="match status" value="5"/>
</dbReference>
<dbReference type="RefSeq" id="WP_215583466.1">
    <property type="nucleotide sequence ID" value="NZ_CP073754.1"/>
</dbReference>
<sequence>MQNTQCLRLPDLYVGKLLEMSDSQLRQVLSDHPKEASVWIRMAAMQGITAAQIRLGRMLLEGQGLSKNPAAAVTWFQRAADSGDDDAINMLGRCYENGWGVMVNPELAFQHYLRAAQLANAWAQYNLGHCYLDGNGTQRDLYRAFFWYGQAVTQGHGRAMNLLARCYEEGWGVARDMSMAYHWYQKSAESGYFRGQFNWASVLADTGQTQAAAEWFLQAARNGTQNVRRTVANVLRASRDAELQAFGLTALEYCCEHGDAQDCYRYAQALLTAGAGKPELDKAEFWLQRAEALSRESANLAAS</sequence>
<dbReference type="PANTHER" id="PTHR11102">
    <property type="entry name" value="SEL-1-LIKE PROTEIN"/>
    <property type="match status" value="1"/>
</dbReference>
<organism evidence="1 2">
    <name type="scientific">Methylomonas paludis</name>
    <dbReference type="NCBI Taxonomy" id="1173101"/>
    <lineage>
        <taxon>Bacteria</taxon>
        <taxon>Pseudomonadati</taxon>
        <taxon>Pseudomonadota</taxon>
        <taxon>Gammaproteobacteria</taxon>
        <taxon>Methylococcales</taxon>
        <taxon>Methylococcaceae</taxon>
        <taxon>Methylomonas</taxon>
    </lineage>
</organism>
<accession>A0A975MQ17</accession>
<dbReference type="InterPro" id="IPR050767">
    <property type="entry name" value="Sel1_AlgK"/>
</dbReference>
<dbReference type="PANTHER" id="PTHR11102:SF160">
    <property type="entry name" value="ERAD-ASSOCIATED E3 UBIQUITIN-PROTEIN LIGASE COMPONENT HRD3"/>
    <property type="match status" value="1"/>
</dbReference>
<dbReference type="SUPFAM" id="SSF81901">
    <property type="entry name" value="HCP-like"/>
    <property type="match status" value="1"/>
</dbReference>
<dbReference type="EMBL" id="CP073754">
    <property type="protein sequence ID" value="QWF71684.1"/>
    <property type="molecule type" value="Genomic_DNA"/>
</dbReference>